<keyword evidence="7" id="KW-0813">Transport</keyword>
<organism evidence="9 10">
    <name type="scientific">Methylophaga marina</name>
    <dbReference type="NCBI Taxonomy" id="45495"/>
    <lineage>
        <taxon>Bacteria</taxon>
        <taxon>Pseudomonadati</taxon>
        <taxon>Pseudomonadota</taxon>
        <taxon>Gammaproteobacteria</taxon>
        <taxon>Thiotrichales</taxon>
        <taxon>Piscirickettsiaceae</taxon>
        <taxon>Methylophaga</taxon>
    </lineage>
</organism>
<reference evidence="10" key="1">
    <citation type="journal article" date="2019" name="Int. J. Syst. Evol. Microbiol.">
        <title>The Global Catalogue of Microorganisms (GCM) 10K type strain sequencing project: providing services to taxonomists for standard genome sequencing and annotation.</title>
        <authorList>
            <consortium name="The Broad Institute Genomics Platform"/>
            <consortium name="The Broad Institute Genome Sequencing Center for Infectious Disease"/>
            <person name="Wu L."/>
            <person name="Ma J."/>
        </authorList>
    </citation>
    <scope>NUCLEOTIDE SEQUENCE [LARGE SCALE GENOMIC DNA]</scope>
    <source>
        <strain evidence="10">JCM 6886</strain>
    </source>
</reference>
<evidence type="ECO:0000313" key="9">
    <source>
        <dbReference type="EMBL" id="GAA0214839.1"/>
    </source>
</evidence>
<evidence type="ECO:0000256" key="8">
    <source>
        <dbReference type="SAM" id="Phobius"/>
    </source>
</evidence>
<dbReference type="PANTHER" id="PTHR30558">
    <property type="entry name" value="EXBD MEMBRANE COMPONENT OF PMF-DRIVEN MACROMOLECULE IMPORT SYSTEM"/>
    <property type="match status" value="1"/>
</dbReference>
<evidence type="ECO:0000256" key="6">
    <source>
        <dbReference type="ARBA" id="ARBA00023136"/>
    </source>
</evidence>
<keyword evidence="10" id="KW-1185">Reference proteome</keyword>
<comment type="subcellular location">
    <subcellularLocation>
        <location evidence="1">Cell membrane</location>
        <topology evidence="1">Single-pass membrane protein</topology>
    </subcellularLocation>
    <subcellularLocation>
        <location evidence="7">Cell membrane</location>
        <topology evidence="7">Single-pass type II membrane protein</topology>
    </subcellularLocation>
</comment>
<keyword evidence="3" id="KW-1003">Cell membrane</keyword>
<evidence type="ECO:0000256" key="4">
    <source>
        <dbReference type="ARBA" id="ARBA00022692"/>
    </source>
</evidence>
<proteinExistence type="inferred from homology"/>
<evidence type="ECO:0000256" key="2">
    <source>
        <dbReference type="ARBA" id="ARBA00005811"/>
    </source>
</evidence>
<evidence type="ECO:0000313" key="10">
    <source>
        <dbReference type="Proteomes" id="UP001501476"/>
    </source>
</evidence>
<dbReference type="Gene3D" id="3.30.420.270">
    <property type="match status" value="1"/>
</dbReference>
<dbReference type="Proteomes" id="UP001501476">
    <property type="component" value="Unassembled WGS sequence"/>
</dbReference>
<evidence type="ECO:0000256" key="1">
    <source>
        <dbReference type="ARBA" id="ARBA00004162"/>
    </source>
</evidence>
<comment type="similarity">
    <text evidence="2 7">Belongs to the ExbD/TolR family.</text>
</comment>
<gene>
    <name evidence="9" type="ORF">GCM10008964_03040</name>
</gene>
<keyword evidence="5 8" id="KW-1133">Transmembrane helix</keyword>
<keyword evidence="4 7" id="KW-0812">Transmembrane</keyword>
<dbReference type="InterPro" id="IPR003400">
    <property type="entry name" value="ExbD"/>
</dbReference>
<protein>
    <submittedName>
        <fullName evidence="9">Biopolymer transporter ExbD</fullName>
    </submittedName>
</protein>
<dbReference type="Pfam" id="PF02472">
    <property type="entry name" value="ExbD"/>
    <property type="match status" value="1"/>
</dbReference>
<keyword evidence="6 8" id="KW-0472">Membrane</keyword>
<dbReference type="PANTHER" id="PTHR30558:SF3">
    <property type="entry name" value="BIOPOLYMER TRANSPORT PROTEIN EXBD-RELATED"/>
    <property type="match status" value="1"/>
</dbReference>
<evidence type="ECO:0000256" key="3">
    <source>
        <dbReference type="ARBA" id="ARBA00022475"/>
    </source>
</evidence>
<dbReference type="EMBL" id="BAAADG010000001">
    <property type="protein sequence ID" value="GAA0214839.1"/>
    <property type="molecule type" value="Genomic_DNA"/>
</dbReference>
<evidence type="ECO:0000256" key="7">
    <source>
        <dbReference type="RuleBase" id="RU003879"/>
    </source>
</evidence>
<evidence type="ECO:0000256" key="5">
    <source>
        <dbReference type="ARBA" id="ARBA00022989"/>
    </source>
</evidence>
<sequence length="142" mass="15753">MKVGQSIQHKKPDQDDSLVPLINIVFLMLIFFMVAGHISQSDPIKVQPPLSASETKQVEEPLVIIVSEDGQVAIDQAITDDEALLPTINKRFEATEDKDTFHILVKVDGNLPVERLQDVLTIIKQSGIKRVSLATQKQAELT</sequence>
<feature type="transmembrane region" description="Helical" evidence="8">
    <location>
        <begin position="21"/>
        <end position="39"/>
    </location>
</feature>
<name>A0ABP3CTE4_9GAMM</name>
<accession>A0ABP3CTE4</accession>
<keyword evidence="7" id="KW-0653">Protein transport</keyword>
<dbReference type="RefSeq" id="WP_286305241.1">
    <property type="nucleotide sequence ID" value="NZ_AP027741.1"/>
</dbReference>
<comment type="caution">
    <text evidence="9">The sequence shown here is derived from an EMBL/GenBank/DDBJ whole genome shotgun (WGS) entry which is preliminary data.</text>
</comment>